<organism evidence="2 3">
    <name type="scientific">Nakamurella alba</name>
    <dbReference type="NCBI Taxonomy" id="2665158"/>
    <lineage>
        <taxon>Bacteria</taxon>
        <taxon>Bacillati</taxon>
        <taxon>Actinomycetota</taxon>
        <taxon>Actinomycetes</taxon>
        <taxon>Nakamurellales</taxon>
        <taxon>Nakamurellaceae</taxon>
        <taxon>Nakamurella</taxon>
    </lineage>
</organism>
<dbReference type="EMBL" id="WLYK01000013">
    <property type="protein sequence ID" value="MTD17039.1"/>
    <property type="molecule type" value="Genomic_DNA"/>
</dbReference>
<dbReference type="Proteomes" id="UP000460221">
    <property type="component" value="Unassembled WGS sequence"/>
</dbReference>
<reference evidence="2 3" key="1">
    <citation type="submission" date="2019-11" db="EMBL/GenBank/DDBJ databases">
        <authorList>
            <person name="Jiang L.-Q."/>
        </authorList>
    </citation>
    <scope>NUCLEOTIDE SEQUENCE [LARGE SCALE GENOMIC DNA]</scope>
    <source>
        <strain evidence="2 3">YIM 132087</strain>
    </source>
</reference>
<dbReference type="AlphaFoldDB" id="A0A7K1FUL6"/>
<name>A0A7K1FUL6_9ACTN</name>
<keyword evidence="1" id="KW-0472">Membrane</keyword>
<evidence type="ECO:0000313" key="3">
    <source>
        <dbReference type="Proteomes" id="UP000460221"/>
    </source>
</evidence>
<evidence type="ECO:0000256" key="1">
    <source>
        <dbReference type="SAM" id="Phobius"/>
    </source>
</evidence>
<accession>A0A7K1FUL6</accession>
<keyword evidence="1" id="KW-1133">Transmembrane helix</keyword>
<feature type="transmembrane region" description="Helical" evidence="1">
    <location>
        <begin position="25"/>
        <end position="42"/>
    </location>
</feature>
<proteinExistence type="predicted"/>
<sequence length="263" mass="26961">MTAGPHALDPLPLDSLPLDSLPLDPMPIAALLLAAALALWPAPRPGPADGRRHTGSARLREVVVAAAGMLATGFLLGVEVWWSVPAAVLAGVLVHRRPVRRTPAQERSDRRLLAECSDLVAACVAAGQPMGRAVGVVARLLAGRAAPRAPGVTGPLDTLVSVAALTDMGASAEIAWRAAESDDDLAPLAAAVCRSELGGAALAGAVREHADRLRARGIQDLERSAGRAGVLITGPLTVCFLPAFLCLGLAPVVLGLLRGLSVF</sequence>
<keyword evidence="1" id="KW-0812">Transmembrane</keyword>
<feature type="transmembrane region" description="Helical" evidence="1">
    <location>
        <begin position="230"/>
        <end position="257"/>
    </location>
</feature>
<protein>
    <submittedName>
        <fullName evidence="2">Type II secretion system protein</fullName>
    </submittedName>
</protein>
<keyword evidence="3" id="KW-1185">Reference proteome</keyword>
<dbReference type="PANTHER" id="PTHR35007">
    <property type="entry name" value="INTEGRAL MEMBRANE PROTEIN-RELATED"/>
    <property type="match status" value="1"/>
</dbReference>
<comment type="caution">
    <text evidence="2">The sequence shown here is derived from an EMBL/GenBank/DDBJ whole genome shotgun (WGS) entry which is preliminary data.</text>
</comment>
<feature type="transmembrane region" description="Helical" evidence="1">
    <location>
        <begin position="62"/>
        <end position="84"/>
    </location>
</feature>
<evidence type="ECO:0000313" key="2">
    <source>
        <dbReference type="EMBL" id="MTD17039.1"/>
    </source>
</evidence>
<dbReference type="PANTHER" id="PTHR35007:SF3">
    <property type="entry name" value="POSSIBLE CONSERVED ALANINE RICH MEMBRANE PROTEIN"/>
    <property type="match status" value="1"/>
</dbReference>
<gene>
    <name evidence="2" type="ORF">GIS00_24185</name>
</gene>